<reference evidence="12 13" key="1">
    <citation type="journal article" date="2022" name="Allergy">
        <title>Genome assembly and annotation of Periplaneta americana reveal a comprehensive cockroach allergen profile.</title>
        <authorList>
            <person name="Wang L."/>
            <person name="Xiong Q."/>
            <person name="Saelim N."/>
            <person name="Wang L."/>
            <person name="Nong W."/>
            <person name="Wan A.T."/>
            <person name="Shi M."/>
            <person name="Liu X."/>
            <person name="Cao Q."/>
            <person name="Hui J.H.L."/>
            <person name="Sookrung N."/>
            <person name="Leung T.F."/>
            <person name="Tungtrongchitr A."/>
            <person name="Tsui S.K.W."/>
        </authorList>
    </citation>
    <scope>NUCLEOTIDE SEQUENCE [LARGE SCALE GENOMIC DNA]</scope>
    <source>
        <strain evidence="12">PWHHKU_190912</strain>
    </source>
</reference>
<name>A0ABQ8RW76_PERAM</name>
<feature type="domain" description="C2H2-type" evidence="11">
    <location>
        <begin position="474"/>
        <end position="501"/>
    </location>
</feature>
<dbReference type="Gene3D" id="3.30.160.60">
    <property type="entry name" value="Classic Zinc Finger"/>
    <property type="match status" value="10"/>
</dbReference>
<feature type="domain" description="C2H2-type" evidence="11">
    <location>
        <begin position="586"/>
        <end position="613"/>
    </location>
</feature>
<feature type="domain" description="C2H2-type" evidence="11">
    <location>
        <begin position="362"/>
        <end position="389"/>
    </location>
</feature>
<keyword evidence="9" id="KW-0539">Nucleus</keyword>
<dbReference type="PROSITE" id="PS00028">
    <property type="entry name" value="ZINC_FINGER_C2H2_1"/>
    <property type="match status" value="10"/>
</dbReference>
<evidence type="ECO:0000256" key="9">
    <source>
        <dbReference type="ARBA" id="ARBA00023242"/>
    </source>
</evidence>
<keyword evidence="4 10" id="KW-0863">Zinc-finger</keyword>
<dbReference type="Proteomes" id="UP001148838">
    <property type="component" value="Unassembled WGS sequence"/>
</dbReference>
<feature type="domain" description="C2H2-type" evidence="11">
    <location>
        <begin position="390"/>
        <end position="417"/>
    </location>
</feature>
<dbReference type="PANTHER" id="PTHR23235:SF142">
    <property type="entry name" value="ZINC FINGER PROTEIN 384"/>
    <property type="match status" value="1"/>
</dbReference>
<feature type="domain" description="C2H2-type" evidence="11">
    <location>
        <begin position="502"/>
        <end position="529"/>
    </location>
</feature>
<keyword evidence="3" id="KW-0677">Repeat</keyword>
<evidence type="ECO:0000259" key="11">
    <source>
        <dbReference type="PROSITE" id="PS50157"/>
    </source>
</evidence>
<dbReference type="InterPro" id="IPR013087">
    <property type="entry name" value="Znf_C2H2_type"/>
</dbReference>
<dbReference type="PANTHER" id="PTHR23235">
    <property type="entry name" value="KRUEPPEL-LIKE TRANSCRIPTION FACTOR"/>
    <property type="match status" value="1"/>
</dbReference>
<keyword evidence="5" id="KW-0862">Zinc</keyword>
<evidence type="ECO:0000256" key="5">
    <source>
        <dbReference type="ARBA" id="ARBA00022833"/>
    </source>
</evidence>
<feature type="domain" description="C2H2-type" evidence="11">
    <location>
        <begin position="558"/>
        <end position="585"/>
    </location>
</feature>
<feature type="domain" description="C2H2-type" evidence="11">
    <location>
        <begin position="446"/>
        <end position="473"/>
    </location>
</feature>
<evidence type="ECO:0000256" key="1">
    <source>
        <dbReference type="ARBA" id="ARBA00004123"/>
    </source>
</evidence>
<evidence type="ECO:0000256" key="7">
    <source>
        <dbReference type="ARBA" id="ARBA00023125"/>
    </source>
</evidence>
<organism evidence="12 13">
    <name type="scientific">Periplaneta americana</name>
    <name type="common">American cockroach</name>
    <name type="synonym">Blatta americana</name>
    <dbReference type="NCBI Taxonomy" id="6978"/>
    <lineage>
        <taxon>Eukaryota</taxon>
        <taxon>Metazoa</taxon>
        <taxon>Ecdysozoa</taxon>
        <taxon>Arthropoda</taxon>
        <taxon>Hexapoda</taxon>
        <taxon>Insecta</taxon>
        <taxon>Pterygota</taxon>
        <taxon>Neoptera</taxon>
        <taxon>Polyneoptera</taxon>
        <taxon>Dictyoptera</taxon>
        <taxon>Blattodea</taxon>
        <taxon>Blattoidea</taxon>
        <taxon>Blattidae</taxon>
        <taxon>Blattinae</taxon>
        <taxon>Periplaneta</taxon>
    </lineage>
</organism>
<evidence type="ECO:0000256" key="2">
    <source>
        <dbReference type="ARBA" id="ARBA00022723"/>
    </source>
</evidence>
<dbReference type="SMART" id="SM00355">
    <property type="entry name" value="ZnF_C2H2"/>
    <property type="match status" value="10"/>
</dbReference>
<evidence type="ECO:0000313" key="13">
    <source>
        <dbReference type="Proteomes" id="UP001148838"/>
    </source>
</evidence>
<comment type="caution">
    <text evidence="12">The sequence shown here is derived from an EMBL/GenBank/DDBJ whole genome shotgun (WGS) entry which is preliminary data.</text>
</comment>
<comment type="subcellular location">
    <subcellularLocation>
        <location evidence="1">Nucleus</location>
    </subcellularLocation>
</comment>
<evidence type="ECO:0000313" key="12">
    <source>
        <dbReference type="EMBL" id="KAJ4425969.1"/>
    </source>
</evidence>
<evidence type="ECO:0000256" key="3">
    <source>
        <dbReference type="ARBA" id="ARBA00022737"/>
    </source>
</evidence>
<gene>
    <name evidence="12" type="ORF">ANN_27595</name>
</gene>
<evidence type="ECO:0000256" key="8">
    <source>
        <dbReference type="ARBA" id="ARBA00023163"/>
    </source>
</evidence>
<dbReference type="Pfam" id="PF00096">
    <property type="entry name" value="zf-C2H2"/>
    <property type="match status" value="9"/>
</dbReference>
<keyword evidence="13" id="KW-1185">Reference proteome</keyword>
<accession>A0ABQ8RW76</accession>
<feature type="domain" description="C2H2-type" evidence="11">
    <location>
        <begin position="418"/>
        <end position="445"/>
    </location>
</feature>
<dbReference type="InterPro" id="IPR036236">
    <property type="entry name" value="Znf_C2H2_sf"/>
</dbReference>
<keyword evidence="6" id="KW-0805">Transcription regulation</keyword>
<protein>
    <recommendedName>
        <fullName evidence="11">C2H2-type domain-containing protein</fullName>
    </recommendedName>
</protein>
<dbReference type="SUPFAM" id="SSF57667">
    <property type="entry name" value="beta-beta-alpha zinc fingers"/>
    <property type="match status" value="5"/>
</dbReference>
<evidence type="ECO:0000256" key="10">
    <source>
        <dbReference type="PROSITE-ProRule" id="PRU00042"/>
    </source>
</evidence>
<dbReference type="InterPro" id="IPR041697">
    <property type="entry name" value="Znf-C2H2_11"/>
</dbReference>
<sequence>MSPGSSTESYPAFARIGLKKPQPDNLPRPGFEPGPPGFAARRADLILPIVLYGCETWTLTLRDEHRLRVFENKVRRKIFGAKRDEVTGEWRKLHNTELHALYSSPDIIRNIKSRRLRWTGHVARMSEFRNAYRVLVGRPEGKRPLGRPRRRWEDDIKMDLRDVEYDDRECINLAQDRDQWRAYVRATMNLWDTFSLVMDAIKIEPEADPLCLQPHDSTHETEDNRALLEERNLLNLQVEGMKTESVNHSCDLTSDINVEDTPMPFSFAAVKCEVEGTPVGISSPVLKSEVDEDLFHLDRVKREQKVEVSSQEDEVLSESIVDNVEKPVLEERDGFDGEEDKLTQCGSNRPHGSVPHTGAMAFNCDVCGKTFRKAWDLKRHARIHTKDRPFKCKLCGKCFSEPSHLKTHARIHTGELPFKCQVCGKCFSVSGNLNKHIRIHTGELPFKCDVCGKCFSDSSVLKRHIRMHTGERPFKCDVCGKCFSESSALSRHTIIHTGERPFKCEMCGKCFSRVACLKQHVRIHTGEKPFKCKVCGKCFSDASVLSRHARIHTGERPFRCDICGKCFSRVGHLQQHIRIHTGERPFKCEVCGKCFSESAILSRHARIHTGEMPFKCEMCGKCFARLGYLQQHVRVHTGERPFKCEAKVDNVRRTGSGGGKPAKIAAVDDLVSDY</sequence>
<proteinExistence type="predicted"/>
<keyword evidence="2" id="KW-0479">Metal-binding</keyword>
<keyword evidence="7" id="KW-0238">DNA-binding</keyword>
<evidence type="ECO:0000256" key="4">
    <source>
        <dbReference type="ARBA" id="ARBA00022771"/>
    </source>
</evidence>
<dbReference type="EMBL" id="JAJSOF020000041">
    <property type="protein sequence ID" value="KAJ4425969.1"/>
    <property type="molecule type" value="Genomic_DNA"/>
</dbReference>
<dbReference type="Pfam" id="PF16622">
    <property type="entry name" value="zf-C2H2_11"/>
    <property type="match status" value="1"/>
</dbReference>
<feature type="domain" description="C2H2-type" evidence="11">
    <location>
        <begin position="530"/>
        <end position="557"/>
    </location>
</feature>
<keyword evidence="8" id="KW-0804">Transcription</keyword>
<feature type="domain" description="C2H2-type" evidence="11">
    <location>
        <begin position="614"/>
        <end position="641"/>
    </location>
</feature>
<dbReference type="PROSITE" id="PS50157">
    <property type="entry name" value="ZINC_FINGER_C2H2_2"/>
    <property type="match status" value="10"/>
</dbReference>
<evidence type="ECO:0000256" key="6">
    <source>
        <dbReference type="ARBA" id="ARBA00023015"/>
    </source>
</evidence>